<dbReference type="Proteomes" id="UP001521184">
    <property type="component" value="Unassembled WGS sequence"/>
</dbReference>
<sequence length="146" mass="15365">MSPARTHLHSVGIRAGADDTTDASAGRAMTSGEEQASKSMAFVEEGNTTAMASPKDNRRLPVRIHDADAQANQTSTDANTVAATAVARPAAAEGNNAPKGMSHTGSAGKISESRERRRGQRTTRFSPLFYKIPSHAGYAPDLIEDA</sequence>
<protein>
    <submittedName>
        <fullName evidence="2">Uncharacterized protein</fullName>
    </submittedName>
</protein>
<comment type="caution">
    <text evidence="2">The sequence shown here is derived from an EMBL/GenBank/DDBJ whole genome shotgun (WGS) entry which is preliminary data.</text>
</comment>
<keyword evidence="3" id="KW-1185">Reference proteome</keyword>
<proteinExistence type="predicted"/>
<evidence type="ECO:0000313" key="2">
    <source>
        <dbReference type="EMBL" id="KAL1639877.1"/>
    </source>
</evidence>
<evidence type="ECO:0000256" key="1">
    <source>
        <dbReference type="SAM" id="MobiDB-lite"/>
    </source>
</evidence>
<accession>A0ABR3TKD9</accession>
<dbReference type="EMBL" id="JAKEKT020000057">
    <property type="protein sequence ID" value="KAL1639877.1"/>
    <property type="molecule type" value="Genomic_DNA"/>
</dbReference>
<name>A0ABR3TKD9_9PEZI</name>
<gene>
    <name evidence="2" type="ORF">SLS58_007464</name>
</gene>
<reference evidence="2 3" key="1">
    <citation type="journal article" date="2023" name="Plant Dis.">
        <title>First Report of Diplodia intermedia Causing Canker and Dieback Diseases on Apple Trees in Canada.</title>
        <authorList>
            <person name="Ellouze W."/>
            <person name="Ilyukhin E."/>
            <person name="Sulman M."/>
            <person name="Ali S."/>
        </authorList>
    </citation>
    <scope>NUCLEOTIDE SEQUENCE [LARGE SCALE GENOMIC DNA]</scope>
    <source>
        <strain evidence="2 3">M45-28</strain>
    </source>
</reference>
<feature type="region of interest" description="Disordered" evidence="1">
    <location>
        <begin position="1"/>
        <end position="37"/>
    </location>
</feature>
<feature type="region of interest" description="Disordered" evidence="1">
    <location>
        <begin position="85"/>
        <end position="128"/>
    </location>
</feature>
<organism evidence="2 3">
    <name type="scientific">Diplodia intermedia</name>
    <dbReference type="NCBI Taxonomy" id="856260"/>
    <lineage>
        <taxon>Eukaryota</taxon>
        <taxon>Fungi</taxon>
        <taxon>Dikarya</taxon>
        <taxon>Ascomycota</taxon>
        <taxon>Pezizomycotina</taxon>
        <taxon>Dothideomycetes</taxon>
        <taxon>Dothideomycetes incertae sedis</taxon>
        <taxon>Botryosphaeriales</taxon>
        <taxon>Botryosphaeriaceae</taxon>
        <taxon>Diplodia</taxon>
    </lineage>
</organism>
<evidence type="ECO:0000313" key="3">
    <source>
        <dbReference type="Proteomes" id="UP001521184"/>
    </source>
</evidence>